<dbReference type="SMART" id="SM00530">
    <property type="entry name" value="HTH_XRE"/>
    <property type="match status" value="1"/>
</dbReference>
<evidence type="ECO:0000256" key="1">
    <source>
        <dbReference type="SAM" id="MobiDB-lite"/>
    </source>
</evidence>
<protein>
    <submittedName>
        <fullName evidence="3">Transcriptional regulator with XRE-family HTH domain</fullName>
    </submittedName>
</protein>
<evidence type="ECO:0000259" key="2">
    <source>
        <dbReference type="PROSITE" id="PS50943"/>
    </source>
</evidence>
<accession>A0A852XBD0</accession>
<organism evidence="3 4">
    <name type="scientific">Janibacter alkaliphilus</name>
    <dbReference type="NCBI Taxonomy" id="1069963"/>
    <lineage>
        <taxon>Bacteria</taxon>
        <taxon>Bacillati</taxon>
        <taxon>Actinomycetota</taxon>
        <taxon>Actinomycetes</taxon>
        <taxon>Micrococcales</taxon>
        <taxon>Intrasporangiaceae</taxon>
        <taxon>Janibacter</taxon>
    </lineage>
</organism>
<sequence length="221" mass="24613">MNDDMHDHCRHDDNQPGDDESGADSPGEAGLDACPFPCETCLEPGDCEDCLDCLFWPEAYVDPPARPQRHVRSDRVAPSFAASLATARDELGALDRIGLAVRSYRREHHLSQRALAARMCVSRSTISRLETDPSGVPLGRAEQLLGALGWRLEVRPDGDDHEPDPLTWGVDELVARDNAGRRFPPFGDLETLGPDEQVSPGGHWDRHQLWRWQRPQPWPGA</sequence>
<dbReference type="EMBL" id="JACBZX010000001">
    <property type="protein sequence ID" value="NYG38043.1"/>
    <property type="molecule type" value="Genomic_DNA"/>
</dbReference>
<dbReference type="Gene3D" id="1.10.260.40">
    <property type="entry name" value="lambda repressor-like DNA-binding domains"/>
    <property type="match status" value="1"/>
</dbReference>
<proteinExistence type="predicted"/>
<dbReference type="InterPro" id="IPR010982">
    <property type="entry name" value="Lambda_DNA-bd_dom_sf"/>
</dbReference>
<dbReference type="SUPFAM" id="SSF47413">
    <property type="entry name" value="lambda repressor-like DNA-binding domains"/>
    <property type="match status" value="1"/>
</dbReference>
<comment type="caution">
    <text evidence="3">The sequence shown here is derived from an EMBL/GenBank/DDBJ whole genome shotgun (WGS) entry which is preliminary data.</text>
</comment>
<feature type="domain" description="HTH cro/C1-type" evidence="2">
    <location>
        <begin position="101"/>
        <end position="155"/>
    </location>
</feature>
<gene>
    <name evidence="3" type="ORF">BJY28_002512</name>
</gene>
<feature type="compositionally biased region" description="Basic and acidic residues" evidence="1">
    <location>
        <begin position="1"/>
        <end position="14"/>
    </location>
</feature>
<dbReference type="InterPro" id="IPR001387">
    <property type="entry name" value="Cro/C1-type_HTH"/>
</dbReference>
<dbReference type="CDD" id="cd00093">
    <property type="entry name" value="HTH_XRE"/>
    <property type="match status" value="1"/>
</dbReference>
<dbReference type="Pfam" id="PF01381">
    <property type="entry name" value="HTH_3"/>
    <property type="match status" value="1"/>
</dbReference>
<keyword evidence="4" id="KW-1185">Reference proteome</keyword>
<feature type="region of interest" description="Disordered" evidence="1">
    <location>
        <begin position="1"/>
        <end position="28"/>
    </location>
</feature>
<dbReference type="AlphaFoldDB" id="A0A852XBD0"/>
<dbReference type="PROSITE" id="PS50943">
    <property type="entry name" value="HTH_CROC1"/>
    <property type="match status" value="1"/>
</dbReference>
<reference evidence="3 4" key="1">
    <citation type="submission" date="2020-07" db="EMBL/GenBank/DDBJ databases">
        <title>Sequencing the genomes of 1000 actinobacteria strains.</title>
        <authorList>
            <person name="Klenk H.-P."/>
        </authorList>
    </citation>
    <scope>NUCLEOTIDE SEQUENCE [LARGE SCALE GENOMIC DNA]</scope>
    <source>
        <strain evidence="3 4">DSM 24723</strain>
    </source>
</reference>
<dbReference type="GO" id="GO:0003677">
    <property type="term" value="F:DNA binding"/>
    <property type="evidence" value="ECO:0007669"/>
    <property type="project" value="InterPro"/>
</dbReference>
<feature type="region of interest" description="Disordered" evidence="1">
    <location>
        <begin position="185"/>
        <end position="206"/>
    </location>
</feature>
<name>A0A852XBD0_9MICO</name>
<evidence type="ECO:0000313" key="4">
    <source>
        <dbReference type="Proteomes" id="UP000592181"/>
    </source>
</evidence>
<dbReference type="Proteomes" id="UP000592181">
    <property type="component" value="Unassembled WGS sequence"/>
</dbReference>
<evidence type="ECO:0000313" key="3">
    <source>
        <dbReference type="EMBL" id="NYG38043.1"/>
    </source>
</evidence>
<dbReference type="RefSeq" id="WP_179463302.1">
    <property type="nucleotide sequence ID" value="NZ_JACBZX010000001.1"/>
</dbReference>